<dbReference type="EMBL" id="CAACVJ010000552">
    <property type="protein sequence ID" value="VEP17342.1"/>
    <property type="molecule type" value="Genomic_DNA"/>
</dbReference>
<evidence type="ECO:0000313" key="1">
    <source>
        <dbReference type="EMBL" id="VEP17342.1"/>
    </source>
</evidence>
<reference evidence="1 2" key="1">
    <citation type="submission" date="2019-01" db="EMBL/GenBank/DDBJ databases">
        <authorList>
            <person name="Brito A."/>
        </authorList>
    </citation>
    <scope>NUCLEOTIDE SEQUENCE [LARGE SCALE GENOMIC DNA]</scope>
    <source>
        <strain evidence="1">1</strain>
    </source>
</reference>
<gene>
    <name evidence="1" type="ORF">H1P_5960002</name>
</gene>
<protein>
    <submittedName>
        <fullName evidence="1">Uncharacterized protein</fullName>
    </submittedName>
</protein>
<organism evidence="1 2">
    <name type="scientific">Hyella patelloides LEGE 07179</name>
    <dbReference type="NCBI Taxonomy" id="945734"/>
    <lineage>
        <taxon>Bacteria</taxon>
        <taxon>Bacillati</taxon>
        <taxon>Cyanobacteriota</taxon>
        <taxon>Cyanophyceae</taxon>
        <taxon>Pleurocapsales</taxon>
        <taxon>Hyellaceae</taxon>
        <taxon>Hyella</taxon>
    </lineage>
</organism>
<keyword evidence="2" id="KW-1185">Reference proteome</keyword>
<proteinExistence type="predicted"/>
<dbReference type="Proteomes" id="UP000320055">
    <property type="component" value="Unassembled WGS sequence"/>
</dbReference>
<sequence>MLELSKVRVLLLQKSRIKSQLIDIILQEYEVRVNNLSVRERIYFVEDVCSFKFC</sequence>
<evidence type="ECO:0000313" key="2">
    <source>
        <dbReference type="Proteomes" id="UP000320055"/>
    </source>
</evidence>
<dbReference type="AlphaFoldDB" id="A0A563W0V8"/>
<name>A0A563W0V8_9CYAN</name>
<accession>A0A563W0V8</accession>